<feature type="transmembrane region" description="Helical" evidence="7">
    <location>
        <begin position="110"/>
        <end position="131"/>
    </location>
</feature>
<evidence type="ECO:0000256" key="2">
    <source>
        <dbReference type="ARBA" id="ARBA00022692"/>
    </source>
</evidence>
<sequence>MKKYLEQPVHIAPLALFRIMFGAVMFISVLRFWLMGWIAELYINPSFHFTFYGFEFIRPLGIYTYLIFLICALSALGLMLGLKYRISAILFFLSFSYIELMDKAYYLNHYYFIAIVGFLLIWLPAGNFCSLDTRFNYTKTYTHVPRWCVGSIRFMLCLVYFYAGLAKLNTDWLVHALPLKIWLPSKYDLPLIGGLVDEIWMAYLFSWFGALYDLTIWIFLLYKKTRKFAFPVVIIFHVCTSIFFPAIGMFPYIMIIGSLIFFDEKMALNLLKWFDKKKETQSILLEKKLATLSYILIPFFLFQVLFPLRFLLYPGKLFWTEQGYRFSWRVMLMEKAGIATFTVKDLKSSQQRIINNGNYLNATQEKQMSFQPDMIVQFANFLGNEFKKQGFQEPAVFVECYATLNARSNQLLIDPKVDLYGKEDGFKHKGWITQFNHEIKGF</sequence>
<keyword evidence="4 7" id="KW-0472">Membrane</keyword>
<keyword evidence="6" id="KW-0456">Lyase</keyword>
<dbReference type="Proteomes" id="UP001597387">
    <property type="component" value="Unassembled WGS sequence"/>
</dbReference>
<feature type="transmembrane region" description="Helical" evidence="7">
    <location>
        <begin position="12"/>
        <end position="36"/>
    </location>
</feature>
<dbReference type="EMBL" id="JBHUHZ010000003">
    <property type="protein sequence ID" value="MFD2163891.1"/>
    <property type="molecule type" value="Genomic_DNA"/>
</dbReference>
<reference evidence="10" key="1">
    <citation type="journal article" date="2019" name="Int. J. Syst. Evol. Microbiol.">
        <title>The Global Catalogue of Microorganisms (GCM) 10K type strain sequencing project: providing services to taxonomists for standard genome sequencing and annotation.</title>
        <authorList>
            <consortium name="The Broad Institute Genomics Platform"/>
            <consortium name="The Broad Institute Genome Sequencing Center for Infectious Disease"/>
            <person name="Wu L."/>
            <person name="Ma J."/>
        </authorList>
    </citation>
    <scope>NUCLEOTIDE SEQUENCE [LARGE SCALE GENOMIC DNA]</scope>
    <source>
        <strain evidence="10">KCTC 42217</strain>
    </source>
</reference>
<dbReference type="RefSeq" id="WP_255904945.1">
    <property type="nucleotide sequence ID" value="NZ_JAFMZO010000004.1"/>
</dbReference>
<dbReference type="SMART" id="SM00752">
    <property type="entry name" value="HTTM"/>
    <property type="match status" value="1"/>
</dbReference>
<dbReference type="PANTHER" id="PTHR12639">
    <property type="entry name" value="VITAMIN K-DEPENDENT GAMMA-CARBOXYLASE"/>
    <property type="match status" value="1"/>
</dbReference>
<feature type="transmembrane region" description="Helical" evidence="7">
    <location>
        <begin position="56"/>
        <end position="75"/>
    </location>
</feature>
<evidence type="ECO:0000256" key="6">
    <source>
        <dbReference type="ARBA" id="ARBA00023239"/>
    </source>
</evidence>
<accession>A0ABW4ZQM3</accession>
<protein>
    <submittedName>
        <fullName evidence="9">HTTM domain-containing protein</fullName>
    </submittedName>
</protein>
<evidence type="ECO:0000256" key="3">
    <source>
        <dbReference type="ARBA" id="ARBA00022989"/>
    </source>
</evidence>
<dbReference type="InterPro" id="IPR007782">
    <property type="entry name" value="VKG_COase"/>
</dbReference>
<evidence type="ECO:0000256" key="1">
    <source>
        <dbReference type="ARBA" id="ARBA00004127"/>
    </source>
</evidence>
<dbReference type="InterPro" id="IPR053934">
    <property type="entry name" value="HTTM_dom"/>
</dbReference>
<gene>
    <name evidence="9" type="ORF">ACFSJU_15895</name>
</gene>
<evidence type="ECO:0000256" key="4">
    <source>
        <dbReference type="ARBA" id="ARBA00023136"/>
    </source>
</evidence>
<keyword evidence="5" id="KW-1015">Disulfide bond</keyword>
<name>A0ABW4ZQM3_9SPHI</name>
<comment type="subcellular location">
    <subcellularLocation>
        <location evidence="1">Endomembrane system</location>
        <topology evidence="1">Multi-pass membrane protein</topology>
    </subcellularLocation>
</comment>
<dbReference type="InterPro" id="IPR011020">
    <property type="entry name" value="HTTM-like"/>
</dbReference>
<keyword evidence="10" id="KW-1185">Reference proteome</keyword>
<evidence type="ECO:0000256" key="5">
    <source>
        <dbReference type="ARBA" id="ARBA00023157"/>
    </source>
</evidence>
<keyword evidence="2 7" id="KW-0812">Transmembrane</keyword>
<feature type="transmembrane region" description="Helical" evidence="7">
    <location>
        <begin position="292"/>
        <end position="312"/>
    </location>
</feature>
<dbReference type="PANTHER" id="PTHR12639:SF7">
    <property type="entry name" value="HTTM DOMAIN-CONTAINING PROTEIN"/>
    <property type="match status" value="1"/>
</dbReference>
<evidence type="ECO:0000313" key="10">
    <source>
        <dbReference type="Proteomes" id="UP001597387"/>
    </source>
</evidence>
<keyword evidence="3 7" id="KW-1133">Transmembrane helix</keyword>
<feature type="transmembrane region" description="Helical" evidence="7">
    <location>
        <begin position="143"/>
        <end position="163"/>
    </location>
</feature>
<organism evidence="9 10">
    <name type="scientific">Paradesertivirga mongoliensis</name>
    <dbReference type="NCBI Taxonomy" id="2100740"/>
    <lineage>
        <taxon>Bacteria</taxon>
        <taxon>Pseudomonadati</taxon>
        <taxon>Bacteroidota</taxon>
        <taxon>Sphingobacteriia</taxon>
        <taxon>Sphingobacteriales</taxon>
        <taxon>Sphingobacteriaceae</taxon>
        <taxon>Paradesertivirga</taxon>
    </lineage>
</organism>
<evidence type="ECO:0000259" key="8">
    <source>
        <dbReference type="SMART" id="SM00752"/>
    </source>
</evidence>
<evidence type="ECO:0000313" key="9">
    <source>
        <dbReference type="EMBL" id="MFD2163891.1"/>
    </source>
</evidence>
<evidence type="ECO:0000256" key="7">
    <source>
        <dbReference type="SAM" id="Phobius"/>
    </source>
</evidence>
<feature type="transmembrane region" description="Helical" evidence="7">
    <location>
        <begin position="200"/>
        <end position="222"/>
    </location>
</feature>
<dbReference type="Pfam" id="PF05090">
    <property type="entry name" value="HTTM"/>
    <property type="match status" value="1"/>
</dbReference>
<proteinExistence type="predicted"/>
<dbReference type="Pfam" id="PF22777">
    <property type="entry name" value="VKGC_lumenal_dom"/>
    <property type="match status" value="1"/>
</dbReference>
<feature type="domain" description="HTTM-like" evidence="8">
    <location>
        <begin position="6"/>
        <end position="266"/>
    </location>
</feature>
<comment type="caution">
    <text evidence="9">The sequence shown here is derived from an EMBL/GenBank/DDBJ whole genome shotgun (WGS) entry which is preliminary data.</text>
</comment>
<feature type="transmembrane region" description="Helical" evidence="7">
    <location>
        <begin position="234"/>
        <end position="262"/>
    </location>
</feature>
<dbReference type="InterPro" id="IPR053935">
    <property type="entry name" value="VKGC_lumenal_dom"/>
</dbReference>